<dbReference type="GO" id="GO:0003677">
    <property type="term" value="F:DNA binding"/>
    <property type="evidence" value="ECO:0007669"/>
    <property type="project" value="UniProtKB-KW"/>
</dbReference>
<keyword evidence="2" id="KW-0238">DNA-binding</keyword>
<evidence type="ECO:0000313" key="3">
    <source>
        <dbReference type="Proteomes" id="UP000023152"/>
    </source>
</evidence>
<comment type="caution">
    <text evidence="2">The sequence shown here is derived from an EMBL/GenBank/DDBJ whole genome shotgun (WGS) entry which is preliminary data.</text>
</comment>
<evidence type="ECO:0000259" key="1">
    <source>
        <dbReference type="Pfam" id="PF21473"/>
    </source>
</evidence>
<feature type="domain" description="Single-stranded DNA binding protein Ssb-like OB fold" evidence="1">
    <location>
        <begin position="53"/>
        <end position="140"/>
    </location>
</feature>
<dbReference type="PANTHER" id="PTHR31472">
    <property type="entry name" value="OS05G0244600 PROTEIN"/>
    <property type="match status" value="1"/>
</dbReference>
<protein>
    <submittedName>
        <fullName evidence="2">DNA-binding protein</fullName>
    </submittedName>
</protein>
<dbReference type="InterPro" id="IPR048970">
    <property type="entry name" value="OB_Ssb-like"/>
</dbReference>
<dbReference type="OrthoDB" id="2274046at2759"/>
<dbReference type="Gene3D" id="2.40.50.140">
    <property type="entry name" value="Nucleic acid-binding proteins"/>
    <property type="match status" value="1"/>
</dbReference>
<sequence length="227" mass="26635">MATDDRKTSQETSKPQLNKPKCIILNIVHNLEISSKKKCVFWLIVGKIKDLSPNSRGGHNLVVKVIENPKLEINRLYLDGTELRVASALVGDDTGCVSLHLKDDQIDMVEKDDTLILRNAQLQMSKFRIYLKVDQWGMIEKCAPEQYGEKINTQNNEFFSSHFLAKERDWLFCFILLSRTFFIEERKNERQKKSILNYNDNFCITNLMCPDFFIQKYLNIFHFEIFK</sequence>
<name>X6M5C6_RETFI</name>
<accession>X6M5C6</accession>
<proteinExistence type="predicted"/>
<dbReference type="InterPro" id="IPR012340">
    <property type="entry name" value="NA-bd_OB-fold"/>
</dbReference>
<organism evidence="2 3">
    <name type="scientific">Reticulomyxa filosa</name>
    <dbReference type="NCBI Taxonomy" id="46433"/>
    <lineage>
        <taxon>Eukaryota</taxon>
        <taxon>Sar</taxon>
        <taxon>Rhizaria</taxon>
        <taxon>Retaria</taxon>
        <taxon>Foraminifera</taxon>
        <taxon>Monothalamids</taxon>
        <taxon>Reticulomyxidae</taxon>
        <taxon>Reticulomyxa</taxon>
    </lineage>
</organism>
<keyword evidence="3" id="KW-1185">Reference proteome</keyword>
<dbReference type="AlphaFoldDB" id="X6M5C6"/>
<dbReference type="PANTHER" id="PTHR31472:SF5">
    <property type="entry name" value="OS05G0244600 PROTEIN"/>
    <property type="match status" value="1"/>
</dbReference>
<dbReference type="Pfam" id="PF21473">
    <property type="entry name" value="OB_Ssb-like"/>
    <property type="match status" value="1"/>
</dbReference>
<dbReference type="Proteomes" id="UP000023152">
    <property type="component" value="Unassembled WGS sequence"/>
</dbReference>
<reference evidence="2 3" key="1">
    <citation type="journal article" date="2013" name="Curr. Biol.">
        <title>The Genome of the Foraminiferan Reticulomyxa filosa.</title>
        <authorList>
            <person name="Glockner G."/>
            <person name="Hulsmann N."/>
            <person name="Schleicher M."/>
            <person name="Noegel A.A."/>
            <person name="Eichinger L."/>
            <person name="Gallinger C."/>
            <person name="Pawlowski J."/>
            <person name="Sierra R."/>
            <person name="Euteneuer U."/>
            <person name="Pillet L."/>
            <person name="Moustafa A."/>
            <person name="Platzer M."/>
            <person name="Groth M."/>
            <person name="Szafranski K."/>
            <person name="Schliwa M."/>
        </authorList>
    </citation>
    <scope>NUCLEOTIDE SEQUENCE [LARGE SCALE GENOMIC DNA]</scope>
</reference>
<dbReference type="EMBL" id="ASPP01025240">
    <property type="protein sequence ID" value="ETO08235.1"/>
    <property type="molecule type" value="Genomic_DNA"/>
</dbReference>
<evidence type="ECO:0000313" key="2">
    <source>
        <dbReference type="EMBL" id="ETO08235.1"/>
    </source>
</evidence>
<dbReference type="SUPFAM" id="SSF50249">
    <property type="entry name" value="Nucleic acid-binding proteins"/>
    <property type="match status" value="1"/>
</dbReference>
<gene>
    <name evidence="2" type="ORF">RFI_29154</name>
</gene>